<keyword evidence="1" id="KW-0812">Transmembrane</keyword>
<evidence type="ECO:0000313" key="2">
    <source>
        <dbReference type="EMBL" id="OCK73796.1"/>
    </source>
</evidence>
<dbReference type="OrthoDB" id="20872at2759"/>
<feature type="non-terminal residue" evidence="2">
    <location>
        <position position="1"/>
    </location>
</feature>
<reference evidence="2 3" key="1">
    <citation type="journal article" date="2016" name="Nat. Commun.">
        <title>Ectomycorrhizal ecology is imprinted in the genome of the dominant symbiotic fungus Cenococcum geophilum.</title>
        <authorList>
            <consortium name="DOE Joint Genome Institute"/>
            <person name="Peter M."/>
            <person name="Kohler A."/>
            <person name="Ohm R.A."/>
            <person name="Kuo A."/>
            <person name="Krutzmann J."/>
            <person name="Morin E."/>
            <person name="Arend M."/>
            <person name="Barry K.W."/>
            <person name="Binder M."/>
            <person name="Choi C."/>
            <person name="Clum A."/>
            <person name="Copeland A."/>
            <person name="Grisel N."/>
            <person name="Haridas S."/>
            <person name="Kipfer T."/>
            <person name="LaButti K."/>
            <person name="Lindquist E."/>
            <person name="Lipzen A."/>
            <person name="Maire R."/>
            <person name="Meier B."/>
            <person name="Mihaltcheva S."/>
            <person name="Molinier V."/>
            <person name="Murat C."/>
            <person name="Poggeler S."/>
            <person name="Quandt C.A."/>
            <person name="Sperisen C."/>
            <person name="Tritt A."/>
            <person name="Tisserant E."/>
            <person name="Crous P.W."/>
            <person name="Henrissat B."/>
            <person name="Nehls U."/>
            <person name="Egli S."/>
            <person name="Spatafora J.W."/>
            <person name="Grigoriev I.V."/>
            <person name="Martin F.M."/>
        </authorList>
    </citation>
    <scope>NUCLEOTIDE SEQUENCE [LARGE SCALE GENOMIC DNA]</scope>
    <source>
        <strain evidence="2 3">CBS 459.81</strain>
    </source>
</reference>
<keyword evidence="1" id="KW-0472">Membrane</keyword>
<evidence type="ECO:0000313" key="3">
    <source>
        <dbReference type="Proteomes" id="UP000250266"/>
    </source>
</evidence>
<feature type="transmembrane region" description="Helical" evidence="1">
    <location>
        <begin position="7"/>
        <end position="24"/>
    </location>
</feature>
<gene>
    <name evidence="2" type="ORF">K432DRAFT_312020</name>
</gene>
<organism evidence="2 3">
    <name type="scientific">Lepidopterella palustris CBS 459.81</name>
    <dbReference type="NCBI Taxonomy" id="1314670"/>
    <lineage>
        <taxon>Eukaryota</taxon>
        <taxon>Fungi</taxon>
        <taxon>Dikarya</taxon>
        <taxon>Ascomycota</taxon>
        <taxon>Pezizomycotina</taxon>
        <taxon>Dothideomycetes</taxon>
        <taxon>Pleosporomycetidae</taxon>
        <taxon>Mytilinidiales</taxon>
        <taxon>Argynnaceae</taxon>
        <taxon>Lepidopterella</taxon>
    </lineage>
</organism>
<dbReference type="EMBL" id="KV745652">
    <property type="protein sequence ID" value="OCK73796.1"/>
    <property type="molecule type" value="Genomic_DNA"/>
</dbReference>
<name>A0A8E2DYD6_9PEZI</name>
<dbReference type="AlphaFoldDB" id="A0A8E2DYD6"/>
<accession>A0A8E2DYD6</accession>
<sequence>TKLKEDKAYLLLGIFGVHILLIHGEVGDSAFKRLKEKIDMPIQMEKEEQECT</sequence>
<keyword evidence="3" id="KW-1185">Reference proteome</keyword>
<proteinExistence type="predicted"/>
<keyword evidence="1" id="KW-1133">Transmembrane helix</keyword>
<dbReference type="Proteomes" id="UP000250266">
    <property type="component" value="Unassembled WGS sequence"/>
</dbReference>
<evidence type="ECO:0000256" key="1">
    <source>
        <dbReference type="SAM" id="Phobius"/>
    </source>
</evidence>
<protein>
    <submittedName>
        <fullName evidence="2">Uncharacterized protein</fullName>
    </submittedName>
</protein>